<evidence type="ECO:0000313" key="2">
    <source>
        <dbReference type="EMBL" id="WWY19114.1"/>
    </source>
</evidence>
<protein>
    <submittedName>
        <fullName evidence="1">Uncharacterized protein</fullName>
    </submittedName>
</protein>
<dbReference type="AlphaFoldDB" id="A0A7W2R1Z3"/>
<proteinExistence type="predicted"/>
<keyword evidence="4" id="KW-1185">Reference proteome</keyword>
<dbReference type="Proteomes" id="UP000577346">
    <property type="component" value="Unassembled WGS sequence"/>
</dbReference>
<evidence type="ECO:0000313" key="1">
    <source>
        <dbReference type="EMBL" id="MBA6151048.1"/>
    </source>
</evidence>
<reference evidence="2 4" key="2">
    <citation type="submission" date="2024-03" db="EMBL/GenBank/DDBJ databases">
        <title>Pseudomonas juntendi.</title>
        <authorList>
            <person name="Liu Y."/>
        </authorList>
    </citation>
    <scope>NUCLEOTIDE SEQUENCE [LARGE SCALE GENOMIC DNA]</scope>
    <source>
        <strain evidence="2 4">L4046hy</strain>
    </source>
</reference>
<dbReference type="EMBL" id="JACGDA010000112">
    <property type="protein sequence ID" value="MBA6151048.1"/>
    <property type="molecule type" value="Genomic_DNA"/>
</dbReference>
<organism evidence="1 3">
    <name type="scientific">Pseudomonas juntendi</name>
    <dbReference type="NCBI Taxonomy" id="2666183"/>
    <lineage>
        <taxon>Bacteria</taxon>
        <taxon>Pseudomonadati</taxon>
        <taxon>Pseudomonadota</taxon>
        <taxon>Gammaproteobacteria</taxon>
        <taxon>Pseudomonadales</taxon>
        <taxon>Pseudomonadaceae</taxon>
        <taxon>Pseudomonas</taxon>
    </lineage>
</organism>
<reference evidence="1 3" key="1">
    <citation type="submission" date="2020-07" db="EMBL/GenBank/DDBJ databases">
        <title>Diversity of carbapenemase encoding genes among Pseudomonas putida group clinical isolates in a tertiary Brazilian hospital.</title>
        <authorList>
            <person name="Alberto-Lei F."/>
            <person name="Nodari C.S."/>
            <person name="Streling A.P."/>
            <person name="Paulino J.T."/>
            <person name="Bessa-Neto F.O."/>
            <person name="Cayo R."/>
            <person name="Gales A.C."/>
        </authorList>
    </citation>
    <scope>NUCLEOTIDE SEQUENCE [LARGE SCALE GENOMIC DNA]</scope>
    <source>
        <strain evidence="1 3">11213</strain>
    </source>
</reference>
<accession>A0A7W2R1Z3</accession>
<sequence length="50" mass="5983">MTWEQWWDELVAIAAKHGHTPGMPELWKEYNWARGQTPQEAYLAEYSLDF</sequence>
<name>A0A7W2R1Z3_9PSED</name>
<dbReference type="RefSeq" id="WP_182337359.1">
    <property type="nucleotide sequence ID" value="NZ_CP146691.1"/>
</dbReference>
<evidence type="ECO:0000313" key="3">
    <source>
        <dbReference type="Proteomes" id="UP000577346"/>
    </source>
</evidence>
<gene>
    <name evidence="1" type="ORF">H4C15_26770</name>
    <name evidence="2" type="ORF">V9385_15720</name>
</gene>
<evidence type="ECO:0000313" key="4">
    <source>
        <dbReference type="Proteomes" id="UP001375228"/>
    </source>
</evidence>
<dbReference type="EMBL" id="CP146691">
    <property type="protein sequence ID" value="WWY19114.1"/>
    <property type="molecule type" value="Genomic_DNA"/>
</dbReference>
<dbReference type="Proteomes" id="UP001375228">
    <property type="component" value="Chromosome"/>
</dbReference>